<dbReference type="SUPFAM" id="SSF46689">
    <property type="entry name" value="Homeodomain-like"/>
    <property type="match status" value="1"/>
</dbReference>
<comment type="caution">
    <text evidence="6">The sequence shown here is derived from an EMBL/GenBank/DDBJ whole genome shotgun (WGS) entry which is preliminary data.</text>
</comment>
<dbReference type="InterPro" id="IPR009057">
    <property type="entry name" value="Homeodomain-like_sf"/>
</dbReference>
<feature type="domain" description="HTH araC/xylS-type" evidence="5">
    <location>
        <begin position="166"/>
        <end position="270"/>
    </location>
</feature>
<evidence type="ECO:0000313" key="6">
    <source>
        <dbReference type="EMBL" id="RJF98104.1"/>
    </source>
</evidence>
<feature type="region of interest" description="Disordered" evidence="4">
    <location>
        <begin position="278"/>
        <end position="298"/>
    </location>
</feature>
<dbReference type="GO" id="GO:0003700">
    <property type="term" value="F:DNA-binding transcription factor activity"/>
    <property type="evidence" value="ECO:0007669"/>
    <property type="project" value="InterPro"/>
</dbReference>
<sequence>MPIPACSPIYNCRTDAHKHQHPPMMDATFPGPRFFTILPSIPLRGLISHYWLSIGNLNPTYPMVPDGAIDLVIHQQGAQVQGRVYGTSTSATDVALAPNSHYLGIRFKPGQSRHFIKAAAKELADRCEPVEGLLRFSLENITDNIAGLDIFTRLDTLFEKQVARTQPLPSRIDNAVAQITATYGTGRIEEAASNFGTSRRQFERVFLETVGISPKLFSSIMRFHHAATLIKRQAYSLADIAFESGYTDQSHMGNEFRRLINISPAKLAKSDVAFLLDQPLPPPENDNSPLQPQGDNDENLVWRHY</sequence>
<evidence type="ECO:0000259" key="5">
    <source>
        <dbReference type="PROSITE" id="PS01124"/>
    </source>
</evidence>
<evidence type="ECO:0000256" key="3">
    <source>
        <dbReference type="ARBA" id="ARBA00023163"/>
    </source>
</evidence>
<reference evidence="7" key="1">
    <citation type="submission" date="2018-09" db="EMBL/GenBank/DDBJ databases">
        <authorList>
            <person name="Zhu H."/>
        </authorList>
    </citation>
    <scope>NUCLEOTIDE SEQUENCE [LARGE SCALE GENOMIC DNA]</scope>
    <source>
        <strain evidence="7">K1R23-30</strain>
    </source>
</reference>
<dbReference type="Pfam" id="PF12833">
    <property type="entry name" value="HTH_18"/>
    <property type="match status" value="1"/>
</dbReference>
<feature type="compositionally biased region" description="Polar residues" evidence="4">
    <location>
        <begin position="285"/>
        <end position="294"/>
    </location>
</feature>
<dbReference type="AlphaFoldDB" id="A0A3A3FS67"/>
<name>A0A3A3FS67_9BURK</name>
<keyword evidence="2" id="KW-0238">DNA-binding</keyword>
<accession>A0A3A3FS67</accession>
<dbReference type="Pfam" id="PF20240">
    <property type="entry name" value="DUF6597"/>
    <property type="match status" value="1"/>
</dbReference>
<evidence type="ECO:0000313" key="7">
    <source>
        <dbReference type="Proteomes" id="UP000265955"/>
    </source>
</evidence>
<keyword evidence="1" id="KW-0805">Transcription regulation</keyword>
<dbReference type="InterPro" id="IPR046532">
    <property type="entry name" value="DUF6597"/>
</dbReference>
<dbReference type="GO" id="GO:0043565">
    <property type="term" value="F:sequence-specific DNA binding"/>
    <property type="evidence" value="ECO:0007669"/>
    <property type="project" value="InterPro"/>
</dbReference>
<organism evidence="6 7">
    <name type="scientific">Noviherbaspirillum saxi</name>
    <dbReference type="NCBI Taxonomy" id="2320863"/>
    <lineage>
        <taxon>Bacteria</taxon>
        <taxon>Pseudomonadati</taxon>
        <taxon>Pseudomonadota</taxon>
        <taxon>Betaproteobacteria</taxon>
        <taxon>Burkholderiales</taxon>
        <taxon>Oxalobacteraceae</taxon>
        <taxon>Noviherbaspirillum</taxon>
    </lineage>
</organism>
<dbReference type="Proteomes" id="UP000265955">
    <property type="component" value="Unassembled WGS sequence"/>
</dbReference>
<evidence type="ECO:0000256" key="2">
    <source>
        <dbReference type="ARBA" id="ARBA00023125"/>
    </source>
</evidence>
<keyword evidence="7" id="KW-1185">Reference proteome</keyword>
<proteinExistence type="predicted"/>
<dbReference type="PROSITE" id="PS01124">
    <property type="entry name" value="HTH_ARAC_FAMILY_2"/>
    <property type="match status" value="1"/>
</dbReference>
<evidence type="ECO:0000256" key="1">
    <source>
        <dbReference type="ARBA" id="ARBA00023015"/>
    </source>
</evidence>
<keyword evidence="3" id="KW-0804">Transcription</keyword>
<dbReference type="EMBL" id="QYUO01000001">
    <property type="protein sequence ID" value="RJF98104.1"/>
    <property type="molecule type" value="Genomic_DNA"/>
</dbReference>
<protein>
    <submittedName>
        <fullName evidence="6">AraC family transcriptional regulator</fullName>
    </submittedName>
</protein>
<dbReference type="InterPro" id="IPR050204">
    <property type="entry name" value="AraC_XylS_family_regulators"/>
</dbReference>
<dbReference type="PANTHER" id="PTHR46796">
    <property type="entry name" value="HTH-TYPE TRANSCRIPTIONAL ACTIVATOR RHAS-RELATED"/>
    <property type="match status" value="1"/>
</dbReference>
<gene>
    <name evidence="6" type="ORF">D3871_05930</name>
</gene>
<dbReference type="Gene3D" id="1.10.10.60">
    <property type="entry name" value="Homeodomain-like"/>
    <property type="match status" value="1"/>
</dbReference>
<evidence type="ECO:0000256" key="4">
    <source>
        <dbReference type="SAM" id="MobiDB-lite"/>
    </source>
</evidence>
<dbReference type="SMART" id="SM00342">
    <property type="entry name" value="HTH_ARAC"/>
    <property type="match status" value="1"/>
</dbReference>
<dbReference type="PANTHER" id="PTHR46796:SF15">
    <property type="entry name" value="BLL1074 PROTEIN"/>
    <property type="match status" value="1"/>
</dbReference>
<dbReference type="InterPro" id="IPR018060">
    <property type="entry name" value="HTH_AraC"/>
</dbReference>